<organism evidence="1 2">
    <name type="scientific">Hominisplanchenecus murintestinalis</name>
    <dbReference type="NCBI Taxonomy" id="2941517"/>
    <lineage>
        <taxon>Bacteria</taxon>
        <taxon>Bacillati</taxon>
        <taxon>Bacillota</taxon>
        <taxon>Clostridia</taxon>
        <taxon>Lachnospirales</taxon>
        <taxon>Lachnospiraceae</taxon>
        <taxon>Hominisplanchenecus</taxon>
    </lineage>
</organism>
<comment type="caution">
    <text evidence="1">The sequence shown here is derived from an EMBL/GenBank/DDBJ whole genome shotgun (WGS) entry which is preliminary data.</text>
</comment>
<evidence type="ECO:0000313" key="1">
    <source>
        <dbReference type="EMBL" id="TGX96306.1"/>
    </source>
</evidence>
<keyword evidence="2" id="KW-1185">Reference proteome</keyword>
<sequence length="417" mass="46202">MRTLYLECCSGISGDMTVAALLDLGGDRDGLLAMLEGMPLQGFHVEIGQTEKCGMAACDFDVILDEQPHEHRHLAGIYKIIENTDTSIRVKRLAKRMFEIVAEAEAKAHKVPVEDVHFHEVGAVDSIVDIMSAAYLIESLKIDRAVVSELHEGSGQVRCRHGILPVPVPAVVNIVQEWGLALRLTETEGEMITPTGAAIAAALCEYGGKMPEGKPQGKLLRMGAGAGKKDFPHANVLRMMLFEEKTNTDRETGQETAWEAAGDGDLWMLETNIDDCTGEMLGYVSEILLEAGARDAFFTPIYMKKNRPAYMLSVMCGGVQRECMESLIFRHTTTIGIRRYRVMRSALERWADTADTSYGTVKIKRIVRPDGICSMPEYESIREICARTGEGFSKVYETVRNEVEQTLKGEGTTWRSD</sequence>
<evidence type="ECO:0000313" key="2">
    <source>
        <dbReference type="Proteomes" id="UP000307720"/>
    </source>
</evidence>
<gene>
    <name evidence="1" type="primary">larC</name>
    <name evidence="1" type="ORF">E5357_16645</name>
</gene>
<dbReference type="EMBL" id="SRZB01000070">
    <property type="protein sequence ID" value="TGX96306.1"/>
    <property type="molecule type" value="Genomic_DNA"/>
</dbReference>
<protein>
    <submittedName>
        <fullName evidence="1">Nickel pincer cofactor biosynthesis protein LarC</fullName>
    </submittedName>
</protein>
<name>A0AC61QUX3_9FIRM</name>
<dbReference type="Proteomes" id="UP000307720">
    <property type="component" value="Unassembled WGS sequence"/>
</dbReference>
<reference evidence="1" key="1">
    <citation type="submission" date="2019-04" db="EMBL/GenBank/DDBJ databases">
        <title>Microbes associate with the intestines of laboratory mice.</title>
        <authorList>
            <person name="Navarre W."/>
            <person name="Wong E."/>
            <person name="Huang K."/>
            <person name="Tropini C."/>
            <person name="Ng K."/>
            <person name="Yu B."/>
        </authorList>
    </citation>
    <scope>NUCLEOTIDE SEQUENCE</scope>
    <source>
        <strain evidence="1">NM72_1-8</strain>
    </source>
</reference>
<proteinExistence type="predicted"/>
<accession>A0AC61QUX3</accession>